<dbReference type="EMBL" id="BMTZ01000001">
    <property type="protein sequence ID" value="GGT34204.1"/>
    <property type="molecule type" value="Genomic_DNA"/>
</dbReference>
<comment type="caution">
    <text evidence="2">The sequence shown here is derived from an EMBL/GenBank/DDBJ whole genome shotgun (WGS) entry which is preliminary data.</text>
</comment>
<evidence type="ECO:0000256" key="1">
    <source>
        <dbReference type="SAM" id="MobiDB-lite"/>
    </source>
</evidence>
<reference evidence="3" key="1">
    <citation type="journal article" date="2019" name="Int. J. Syst. Evol. Microbiol.">
        <title>The Global Catalogue of Microorganisms (GCM) 10K type strain sequencing project: providing services to taxonomists for standard genome sequencing and annotation.</title>
        <authorList>
            <consortium name="The Broad Institute Genomics Platform"/>
            <consortium name="The Broad Institute Genome Sequencing Center for Infectious Disease"/>
            <person name="Wu L."/>
            <person name="Ma J."/>
        </authorList>
    </citation>
    <scope>NUCLEOTIDE SEQUENCE [LARGE SCALE GENOMIC DNA]</scope>
    <source>
        <strain evidence="3">JCM 4422</strain>
    </source>
</reference>
<accession>A0ABQ2TQS7</accession>
<evidence type="ECO:0000313" key="3">
    <source>
        <dbReference type="Proteomes" id="UP000629911"/>
    </source>
</evidence>
<protein>
    <submittedName>
        <fullName evidence="2">Uncharacterized protein</fullName>
    </submittedName>
</protein>
<feature type="compositionally biased region" description="Low complexity" evidence="1">
    <location>
        <begin position="1"/>
        <end position="19"/>
    </location>
</feature>
<proteinExistence type="predicted"/>
<name>A0ABQ2TQS7_9ACTN</name>
<organism evidence="2 3">
    <name type="scientific">Streptomyces variabilis</name>
    <dbReference type="NCBI Taxonomy" id="67372"/>
    <lineage>
        <taxon>Bacteria</taxon>
        <taxon>Bacillati</taxon>
        <taxon>Actinomycetota</taxon>
        <taxon>Actinomycetes</taxon>
        <taxon>Kitasatosporales</taxon>
        <taxon>Streptomycetaceae</taxon>
        <taxon>Streptomyces</taxon>
        <taxon>Streptomyces griseoincarnatus group</taxon>
    </lineage>
</organism>
<sequence length="101" mass="10949">MADTATGRAGAACAAGAESAPPPPSRRADRRDAAAPDRAARGGNRIPHDDARRHWHVNVKYMDVSVWSDEFSVTWHGGVPDRVTERQVDVRSPPVPSRVGR</sequence>
<dbReference type="Proteomes" id="UP000629911">
    <property type="component" value="Unassembled WGS sequence"/>
</dbReference>
<gene>
    <name evidence="2" type="ORF">GCM10010287_03320</name>
</gene>
<feature type="region of interest" description="Disordered" evidence="1">
    <location>
        <begin position="1"/>
        <end position="52"/>
    </location>
</feature>
<evidence type="ECO:0000313" key="2">
    <source>
        <dbReference type="EMBL" id="GGT34204.1"/>
    </source>
</evidence>
<keyword evidence="3" id="KW-1185">Reference proteome</keyword>
<feature type="compositionally biased region" description="Basic and acidic residues" evidence="1">
    <location>
        <begin position="26"/>
        <end position="52"/>
    </location>
</feature>